<dbReference type="GO" id="GO:1990070">
    <property type="term" value="C:TRAPPI protein complex"/>
    <property type="evidence" value="ECO:0007669"/>
    <property type="project" value="EnsemblFungi"/>
</dbReference>
<accession>G0VDG8</accession>
<dbReference type="CDD" id="cd14942">
    <property type="entry name" value="TRAPPC3_bet3"/>
    <property type="match status" value="1"/>
</dbReference>
<dbReference type="PIRSF" id="PIRSF018293">
    <property type="entry name" value="TRAPP_I_complex_Bet3"/>
    <property type="match status" value="1"/>
</dbReference>
<keyword evidence="10" id="KW-1185">Reference proteome</keyword>
<evidence type="ECO:0000313" key="10">
    <source>
        <dbReference type="Proteomes" id="UP000001640"/>
    </source>
</evidence>
<sequence length="198" mass="22641">MSRSRSSTTTQSRSLKVTGEEIWKNKTEKINTELFALTYGALVAQLFEDYDNDYSLINERLFSMGYNIGVRLIEDFLARTALPRCEDMVRTSEVISKCAFKIFLNITPHVTNWSNNKDSFSLIIEDNPLSEFVELPMNAKKQIWYSNVLCGVLKGALEMVQLDCDVWFVADILKGDPQTELKIKLNKILKDEIPIGDD</sequence>
<dbReference type="GO" id="GO:0016236">
    <property type="term" value="P:macroautophagy"/>
    <property type="evidence" value="ECO:0007669"/>
    <property type="project" value="EnsemblFungi"/>
</dbReference>
<dbReference type="Pfam" id="PF04051">
    <property type="entry name" value="TRAPP"/>
    <property type="match status" value="1"/>
</dbReference>
<dbReference type="HOGENOM" id="CLU_087110_0_0_1"/>
<dbReference type="Gene3D" id="3.30.1380.20">
    <property type="entry name" value="Trafficking protein particle complex subunit 3"/>
    <property type="match status" value="1"/>
</dbReference>
<dbReference type="GO" id="GO:0006888">
    <property type="term" value="P:endoplasmic reticulum to Golgi vesicle-mediated transport"/>
    <property type="evidence" value="ECO:0007669"/>
    <property type="project" value="EnsemblFungi"/>
</dbReference>
<proteinExistence type="inferred from homology"/>
<dbReference type="FunCoup" id="G0VDG8">
    <property type="interactions" value="1121"/>
</dbReference>
<evidence type="ECO:0000256" key="6">
    <source>
        <dbReference type="ARBA" id="ARBA00022892"/>
    </source>
</evidence>
<dbReference type="KEGG" id="ncs:NCAS_0C05400"/>
<dbReference type="GO" id="GO:0033106">
    <property type="term" value="C:cis-Golgi network membrane"/>
    <property type="evidence" value="ECO:0007669"/>
    <property type="project" value="EnsemblFungi"/>
</dbReference>
<evidence type="ECO:0000256" key="4">
    <source>
        <dbReference type="ARBA" id="ARBA00022448"/>
    </source>
</evidence>
<dbReference type="GO" id="GO:0006995">
    <property type="term" value="P:cellular response to nitrogen starvation"/>
    <property type="evidence" value="ECO:0007669"/>
    <property type="project" value="EnsemblFungi"/>
</dbReference>
<evidence type="ECO:0000313" key="9">
    <source>
        <dbReference type="EMBL" id="CCC69530.1"/>
    </source>
</evidence>
<name>G0VDG8_NAUCA</name>
<protein>
    <recommendedName>
        <fullName evidence="8">Trafficking protein particle complex subunit BET3</fullName>
    </recommendedName>
</protein>
<evidence type="ECO:0000256" key="2">
    <source>
        <dbReference type="ARBA" id="ARBA00004240"/>
    </source>
</evidence>
<dbReference type="GO" id="GO:1990071">
    <property type="term" value="C:TRAPPII protein complex"/>
    <property type="evidence" value="ECO:0007669"/>
    <property type="project" value="EnsemblFungi"/>
</dbReference>
<dbReference type="InterPro" id="IPR024096">
    <property type="entry name" value="NO_sig/Golgi_transp_ligand-bd"/>
</dbReference>
<keyword evidence="5" id="KW-0256">Endoplasmic reticulum</keyword>
<dbReference type="RefSeq" id="XP_003675894.1">
    <property type="nucleotide sequence ID" value="XM_003675846.1"/>
</dbReference>
<reference key="2">
    <citation type="submission" date="2011-08" db="EMBL/GenBank/DDBJ databases">
        <title>Genome sequence of Naumovozyma castellii.</title>
        <authorList>
            <person name="Gordon J.L."/>
            <person name="Armisen D."/>
            <person name="Proux-Wera E."/>
            <person name="OhEigeartaigh S.S."/>
            <person name="Byrne K.P."/>
            <person name="Wolfe K.H."/>
        </authorList>
    </citation>
    <scope>NUCLEOTIDE SEQUENCE</scope>
    <source>
        <strain>Type strain:CBS 4309</strain>
    </source>
</reference>
<dbReference type="GO" id="GO:1990072">
    <property type="term" value="C:TRAPPIII protein complex"/>
    <property type="evidence" value="ECO:0007669"/>
    <property type="project" value="EnsemblFungi"/>
</dbReference>
<dbReference type="InterPro" id="IPR007194">
    <property type="entry name" value="TRAPP_component"/>
</dbReference>
<dbReference type="FunFam" id="3.30.1380.20:FF:000001">
    <property type="entry name" value="Trafficking protein particle complex subunit BET3"/>
    <property type="match status" value="1"/>
</dbReference>
<gene>
    <name evidence="9" type="primary">NCAS0C05400</name>
    <name evidence="9" type="ordered locus">NCAS_0C05400</name>
</gene>
<keyword evidence="6 8" id="KW-0931">ER-Golgi transport</keyword>
<dbReference type="Proteomes" id="UP000001640">
    <property type="component" value="Chromosome 3"/>
</dbReference>
<dbReference type="InterPro" id="IPR016721">
    <property type="entry name" value="Bet3"/>
</dbReference>
<evidence type="ECO:0000256" key="1">
    <source>
        <dbReference type="ARBA" id="ARBA00004222"/>
    </source>
</evidence>
<evidence type="ECO:0000256" key="3">
    <source>
        <dbReference type="ARBA" id="ARBA00006218"/>
    </source>
</evidence>
<dbReference type="GO" id="GO:0005783">
    <property type="term" value="C:endoplasmic reticulum"/>
    <property type="evidence" value="ECO:0007669"/>
    <property type="project" value="UniProtKB-SubCell"/>
</dbReference>
<evidence type="ECO:0000256" key="8">
    <source>
        <dbReference type="PIRNR" id="PIRNR018293"/>
    </source>
</evidence>
<organism evidence="9 10">
    <name type="scientific">Naumovozyma castellii</name>
    <name type="common">Yeast</name>
    <name type="synonym">Saccharomyces castellii</name>
    <dbReference type="NCBI Taxonomy" id="27288"/>
    <lineage>
        <taxon>Eukaryota</taxon>
        <taxon>Fungi</taxon>
        <taxon>Dikarya</taxon>
        <taxon>Ascomycota</taxon>
        <taxon>Saccharomycotina</taxon>
        <taxon>Saccharomycetes</taxon>
        <taxon>Saccharomycetales</taxon>
        <taxon>Saccharomycetaceae</taxon>
        <taxon>Naumovozyma</taxon>
    </lineage>
</organism>
<dbReference type="PANTHER" id="PTHR13048">
    <property type="entry name" value="TRAFFICKING PROTEIN PARTICLE COMPLEX SUBUNIT 3"/>
    <property type="match status" value="1"/>
</dbReference>
<comment type="subcellular location">
    <subcellularLocation>
        <location evidence="2">Endoplasmic reticulum</location>
    </subcellularLocation>
    <subcellularLocation>
        <location evidence="1 8">Golgi apparatus</location>
        <location evidence="1 8">cis-Golgi network</location>
    </subcellularLocation>
</comment>
<comment type="similarity">
    <text evidence="3 8">Belongs to the TRAPP small subunits family. BET3 subfamily.</text>
</comment>
<dbReference type="InParanoid" id="G0VDG8"/>
<keyword evidence="4 8" id="KW-0813">Transport</keyword>
<dbReference type="GO" id="GO:0005085">
    <property type="term" value="F:guanyl-nucleotide exchange factor activity"/>
    <property type="evidence" value="ECO:0007669"/>
    <property type="project" value="EnsemblFungi"/>
</dbReference>
<dbReference type="EMBL" id="HE576754">
    <property type="protein sequence ID" value="CCC69530.1"/>
    <property type="molecule type" value="Genomic_DNA"/>
</dbReference>
<reference evidence="9 10" key="1">
    <citation type="journal article" date="2011" name="Proc. Natl. Acad. Sci. U.S.A.">
        <title>Evolutionary erosion of yeast sex chromosomes by mating-type switching accidents.</title>
        <authorList>
            <person name="Gordon J.L."/>
            <person name="Armisen D."/>
            <person name="Proux-Wera E."/>
            <person name="Oheigeartaigh S.S."/>
            <person name="Byrne K.P."/>
            <person name="Wolfe K.H."/>
        </authorList>
    </citation>
    <scope>NUCLEOTIDE SEQUENCE [LARGE SCALE GENOMIC DNA]</scope>
    <source>
        <strain evidence="10">ATCC 76901 / BCRC 22586 / CBS 4309 / NBRC 1992 / NRRL Y-12630</strain>
    </source>
</reference>
<keyword evidence="7 8" id="KW-0333">Golgi apparatus</keyword>
<dbReference type="AlphaFoldDB" id="G0VDG8"/>
<dbReference type="GeneID" id="96903111"/>
<dbReference type="SUPFAM" id="SSF111126">
    <property type="entry name" value="Ligand-binding domain in the NO signalling and Golgi transport"/>
    <property type="match status" value="1"/>
</dbReference>
<evidence type="ECO:0000256" key="5">
    <source>
        <dbReference type="ARBA" id="ARBA00022824"/>
    </source>
</evidence>
<evidence type="ECO:0000256" key="7">
    <source>
        <dbReference type="ARBA" id="ARBA00023034"/>
    </source>
</evidence>
<dbReference type="eggNOG" id="KOG3330">
    <property type="taxonomic scope" value="Eukaryota"/>
</dbReference>
<dbReference type="GO" id="GO:0032258">
    <property type="term" value="P:cytoplasm to vacuole targeting by the Cvt pathway"/>
    <property type="evidence" value="ECO:0007669"/>
    <property type="project" value="EnsemblFungi"/>
</dbReference>
<dbReference type="GO" id="GO:0006891">
    <property type="term" value="P:intra-Golgi vesicle-mediated transport"/>
    <property type="evidence" value="ECO:0007669"/>
    <property type="project" value="EnsemblFungi"/>
</dbReference>
<dbReference type="STRING" id="1064592.G0VDG8"/>
<dbReference type="OMA" id="MVQMQVQ"/>
<dbReference type="OrthoDB" id="10262857at2759"/>